<dbReference type="Pfam" id="PF13802">
    <property type="entry name" value="Gal_mutarotas_2"/>
    <property type="match status" value="1"/>
</dbReference>
<feature type="domain" description="DUF5110" evidence="6">
    <location>
        <begin position="652"/>
        <end position="703"/>
    </location>
</feature>
<dbReference type="InterPro" id="IPR000322">
    <property type="entry name" value="Glyco_hydro_31_TIM"/>
</dbReference>
<evidence type="ECO:0000256" key="2">
    <source>
        <dbReference type="RuleBase" id="RU361185"/>
    </source>
</evidence>
<keyword evidence="2" id="KW-0326">Glycosidase</keyword>
<dbReference type="PANTHER" id="PTHR22762">
    <property type="entry name" value="ALPHA-GLUCOSIDASE"/>
    <property type="match status" value="1"/>
</dbReference>
<evidence type="ECO:0000259" key="4">
    <source>
        <dbReference type="Pfam" id="PF01055"/>
    </source>
</evidence>
<dbReference type="CDD" id="cd14752">
    <property type="entry name" value="GH31_N"/>
    <property type="match status" value="1"/>
</dbReference>
<dbReference type="Gene3D" id="2.60.40.1760">
    <property type="entry name" value="glycosyl hydrolase (family 31)"/>
    <property type="match status" value="1"/>
</dbReference>
<dbReference type="Pfam" id="PF01055">
    <property type="entry name" value="Glyco_hydro_31_2nd"/>
    <property type="match status" value="1"/>
</dbReference>
<dbReference type="InterPro" id="IPR025887">
    <property type="entry name" value="Glyco_hydro_31_N_dom"/>
</dbReference>
<keyword evidence="9" id="KW-1185">Reference proteome</keyword>
<protein>
    <submittedName>
        <fullName evidence="8">TIM-barrel domain-containing protein</fullName>
    </submittedName>
</protein>
<keyword evidence="2" id="KW-0378">Hydrolase</keyword>
<dbReference type="Gene3D" id="2.60.40.1180">
    <property type="entry name" value="Golgi alpha-mannosidase II"/>
    <property type="match status" value="2"/>
</dbReference>
<accession>A0ABW3ARD7</accession>
<feature type="domain" description="Glycoside hydrolase family 31 TIM barrel" evidence="4">
    <location>
        <begin position="227"/>
        <end position="542"/>
    </location>
</feature>
<dbReference type="InterPro" id="IPR033403">
    <property type="entry name" value="DUF5110"/>
</dbReference>
<comment type="similarity">
    <text evidence="1 2">Belongs to the glycosyl hydrolase 31 family.</text>
</comment>
<dbReference type="CDD" id="cd06592">
    <property type="entry name" value="GH31_NET37"/>
    <property type="match status" value="1"/>
</dbReference>
<name>A0ABW3ARD7_9SPHI</name>
<dbReference type="Proteomes" id="UP001597010">
    <property type="component" value="Unassembled WGS sequence"/>
</dbReference>
<dbReference type="Pfam" id="PF17137">
    <property type="entry name" value="DUF5110"/>
    <property type="match status" value="1"/>
</dbReference>
<evidence type="ECO:0000256" key="3">
    <source>
        <dbReference type="SAM" id="SignalP"/>
    </source>
</evidence>
<proteinExistence type="inferred from homology"/>
<evidence type="ECO:0000259" key="5">
    <source>
        <dbReference type="Pfam" id="PF13802"/>
    </source>
</evidence>
<dbReference type="InterPro" id="IPR017853">
    <property type="entry name" value="GH"/>
</dbReference>
<dbReference type="Pfam" id="PF21365">
    <property type="entry name" value="Glyco_hydro_31_3rd"/>
    <property type="match status" value="1"/>
</dbReference>
<comment type="caution">
    <text evidence="8">The sequence shown here is derived from an EMBL/GenBank/DDBJ whole genome shotgun (WGS) entry which is preliminary data.</text>
</comment>
<dbReference type="Gene3D" id="3.20.20.80">
    <property type="entry name" value="Glycosidases"/>
    <property type="match status" value="1"/>
</dbReference>
<keyword evidence="3" id="KW-0732">Signal</keyword>
<evidence type="ECO:0000313" key="9">
    <source>
        <dbReference type="Proteomes" id="UP001597010"/>
    </source>
</evidence>
<dbReference type="SUPFAM" id="SSF51011">
    <property type="entry name" value="Glycosyl hydrolase domain"/>
    <property type="match status" value="1"/>
</dbReference>
<feature type="domain" description="Glycosyl hydrolase family 31 C-terminal" evidence="7">
    <location>
        <begin position="551"/>
        <end position="636"/>
    </location>
</feature>
<evidence type="ECO:0000313" key="8">
    <source>
        <dbReference type="EMBL" id="MFD0793623.1"/>
    </source>
</evidence>
<sequence length="715" mass="80883">MLKIKRRFYICIVVLSYCTALFGQSKQVTELAPGVKKITVGSIDKFTPYSFCDEKPQTAAMEKLKAGKLPFDINNIAVQITDRGVLVDVPLDADEQLYGFGLQIGSFNQRGLRKKPIVNDNPSNDLGYTHGPTTFYISNKGYGILINTTRYTTFYCGTTEKNLATNNIAKATGGGNSVEELYSNKNNAEGYVEADIPGAKGIEVFVFEGPDMISVMQRYNLFSGGGAMPAIWGLGVKYRVKADFKQDQVKNIANYFRNNHIPCDVLGLEPKWQTTAYSCSYVWNPAYFPAPKRLIDSMKLQGFKLNLWEHAFVNPASPLYTPLKKRSGDYLVWGGLVPDFADTSSANIFAAYHDKTFVKEGISGFKMDECDNSNISFGNATWSFPEHSRFPSGIDGEQMHQVFGLLYQKSIYNIYKHANIRTYLDVRASNAFASSYPAVLYSDTYDHDEYIRMVVNSGFSGMLWSPEVRESSTIADLMRRSQTAVLSAQTLYNSWYLKNPPWLQIKIDENNKNQLMDNSKQIEADVRKLLEFRMSLIPYLYDAFADYHYKGIPPFRALVVDYPNDKRTYNVSNEYMIGQSILAAPLTEKQNERKVYLPAGNWYNFNTGEKLAGDSTYTIATSFTELPIFIKEGTILPLAKPVEHVSADTKFEITCRVYGNEATGSLFEDDGVTFDYNKGGYNTISLNYKSRKGTANRKGKYKFNRYFIKSWQVIR</sequence>
<organism evidence="8 9">
    <name type="scientific">Mucilaginibacter litoreus</name>
    <dbReference type="NCBI Taxonomy" id="1048221"/>
    <lineage>
        <taxon>Bacteria</taxon>
        <taxon>Pseudomonadati</taxon>
        <taxon>Bacteroidota</taxon>
        <taxon>Sphingobacteriia</taxon>
        <taxon>Sphingobacteriales</taxon>
        <taxon>Sphingobacteriaceae</taxon>
        <taxon>Mucilaginibacter</taxon>
    </lineage>
</organism>
<evidence type="ECO:0000259" key="6">
    <source>
        <dbReference type="Pfam" id="PF17137"/>
    </source>
</evidence>
<dbReference type="EMBL" id="JBHTHZ010000005">
    <property type="protein sequence ID" value="MFD0793623.1"/>
    <property type="molecule type" value="Genomic_DNA"/>
</dbReference>
<dbReference type="RefSeq" id="WP_377113693.1">
    <property type="nucleotide sequence ID" value="NZ_JBHTHZ010000005.1"/>
</dbReference>
<reference evidence="9" key="1">
    <citation type="journal article" date="2019" name="Int. J. Syst. Evol. Microbiol.">
        <title>The Global Catalogue of Microorganisms (GCM) 10K type strain sequencing project: providing services to taxonomists for standard genome sequencing and annotation.</title>
        <authorList>
            <consortium name="The Broad Institute Genomics Platform"/>
            <consortium name="The Broad Institute Genome Sequencing Center for Infectious Disease"/>
            <person name="Wu L."/>
            <person name="Ma J."/>
        </authorList>
    </citation>
    <scope>NUCLEOTIDE SEQUENCE [LARGE SCALE GENOMIC DNA]</scope>
    <source>
        <strain evidence="9">CCUG 61484</strain>
    </source>
</reference>
<dbReference type="SUPFAM" id="SSF74650">
    <property type="entry name" value="Galactose mutarotase-like"/>
    <property type="match status" value="1"/>
</dbReference>
<gene>
    <name evidence="8" type="ORF">ACFQZX_08335</name>
</gene>
<dbReference type="InterPro" id="IPR011013">
    <property type="entry name" value="Gal_mutarotase_sf_dom"/>
</dbReference>
<feature type="signal peptide" evidence="3">
    <location>
        <begin position="1"/>
        <end position="23"/>
    </location>
</feature>
<feature type="domain" description="Glycoside hydrolase family 31 N-terminal" evidence="5">
    <location>
        <begin position="85"/>
        <end position="154"/>
    </location>
</feature>
<feature type="chain" id="PRO_5046282007" evidence="3">
    <location>
        <begin position="24"/>
        <end position="715"/>
    </location>
</feature>
<dbReference type="PANTHER" id="PTHR22762:SF144">
    <property type="entry name" value="ALPHA-XYLOSIDASE"/>
    <property type="match status" value="1"/>
</dbReference>
<dbReference type="InterPro" id="IPR013780">
    <property type="entry name" value="Glyco_hydro_b"/>
</dbReference>
<dbReference type="SUPFAM" id="SSF51445">
    <property type="entry name" value="(Trans)glycosidases"/>
    <property type="match status" value="1"/>
</dbReference>
<evidence type="ECO:0000259" key="7">
    <source>
        <dbReference type="Pfam" id="PF21365"/>
    </source>
</evidence>
<dbReference type="InterPro" id="IPR048395">
    <property type="entry name" value="Glyco_hydro_31_C"/>
</dbReference>
<evidence type="ECO:0000256" key="1">
    <source>
        <dbReference type="ARBA" id="ARBA00007806"/>
    </source>
</evidence>